<dbReference type="InterPro" id="IPR009945">
    <property type="entry name" value="ATPase_inh_sub_z"/>
</dbReference>
<reference evidence="1 2" key="1">
    <citation type="submission" date="2016-11" db="EMBL/GenBank/DDBJ databases">
        <authorList>
            <person name="Jaros S."/>
            <person name="Januszkiewicz K."/>
            <person name="Wedrychowicz H."/>
        </authorList>
    </citation>
    <scope>NUCLEOTIDE SEQUENCE [LARGE SCALE GENOMIC DNA]</scope>
    <source>
        <strain evidence="1 2">DSM 19436</strain>
    </source>
</reference>
<proteinExistence type="predicted"/>
<dbReference type="PIRSF" id="PIRSF031780">
    <property type="entry name" value="UCP031780"/>
    <property type="match status" value="1"/>
</dbReference>
<dbReference type="OrthoDB" id="9810387at2"/>
<name>A0A1M5AD26_9HYPH</name>
<dbReference type="AlphaFoldDB" id="A0A1M5AD26"/>
<evidence type="ECO:0008006" key="3">
    <source>
        <dbReference type="Google" id="ProtNLM"/>
    </source>
</evidence>
<accession>A0A1M5AD26</accession>
<dbReference type="RefSeq" id="WP_073052556.1">
    <property type="nucleotide sequence ID" value="NZ_FQUP01000001.1"/>
</dbReference>
<gene>
    <name evidence="1" type="ORF">SAMN02745157_2092</name>
</gene>
<evidence type="ECO:0000313" key="2">
    <source>
        <dbReference type="Proteomes" id="UP000184485"/>
    </source>
</evidence>
<dbReference type="STRING" id="1122133.SAMN02745157_2092"/>
<keyword evidence="2" id="KW-1185">Reference proteome</keyword>
<dbReference type="EMBL" id="FQUP01000001">
    <property type="protein sequence ID" value="SHF28163.1"/>
    <property type="molecule type" value="Genomic_DNA"/>
</dbReference>
<evidence type="ECO:0000313" key="1">
    <source>
        <dbReference type="EMBL" id="SHF28163.1"/>
    </source>
</evidence>
<dbReference type="InterPro" id="IPR038293">
    <property type="entry name" value="ATPase_inh_sub_z_sf"/>
</dbReference>
<protein>
    <recommendedName>
        <fullName evidence="3">DUF1476 domain-containing protein</fullName>
    </recommendedName>
</protein>
<dbReference type="Pfam" id="PF07345">
    <property type="entry name" value="ATPaseInh_sub_z"/>
    <property type="match status" value="1"/>
</dbReference>
<dbReference type="Proteomes" id="UP000184485">
    <property type="component" value="Unassembled WGS sequence"/>
</dbReference>
<sequence length="107" mass="11992">MTTFDQRKDAFENRFAHDEALRFKATSRRNKQLGLWAAALMGKAGAEAETYASEVVAADFEEAGDEDVFRKVRQDLDAAGIAQSDHQIRRTMDELLAKAIEDVRTEG</sequence>
<organism evidence="1 2">
    <name type="scientific">Kaistia soli DSM 19436</name>
    <dbReference type="NCBI Taxonomy" id="1122133"/>
    <lineage>
        <taxon>Bacteria</taxon>
        <taxon>Pseudomonadati</taxon>
        <taxon>Pseudomonadota</taxon>
        <taxon>Alphaproteobacteria</taxon>
        <taxon>Hyphomicrobiales</taxon>
        <taxon>Kaistiaceae</taxon>
        <taxon>Kaistia</taxon>
    </lineage>
</organism>
<dbReference type="Gene3D" id="1.10.790.20">
    <property type="entry name" value="Domain of unknown function DUF1476"/>
    <property type="match status" value="1"/>
</dbReference>